<name>A0AAV9JHY1_9PEZI</name>
<evidence type="ECO:0000313" key="2">
    <source>
        <dbReference type="EMBL" id="KAK4544595.1"/>
    </source>
</evidence>
<organism evidence="2 3">
    <name type="scientific">Oleoguttula mirabilis</name>
    <dbReference type="NCBI Taxonomy" id="1507867"/>
    <lineage>
        <taxon>Eukaryota</taxon>
        <taxon>Fungi</taxon>
        <taxon>Dikarya</taxon>
        <taxon>Ascomycota</taxon>
        <taxon>Pezizomycotina</taxon>
        <taxon>Dothideomycetes</taxon>
        <taxon>Dothideomycetidae</taxon>
        <taxon>Mycosphaerellales</taxon>
        <taxon>Teratosphaeriaceae</taxon>
        <taxon>Oleoguttula</taxon>
    </lineage>
</organism>
<proteinExistence type="predicted"/>
<dbReference type="Proteomes" id="UP001324427">
    <property type="component" value="Unassembled WGS sequence"/>
</dbReference>
<protein>
    <submittedName>
        <fullName evidence="2">Uncharacterized protein</fullName>
    </submittedName>
</protein>
<feature type="region of interest" description="Disordered" evidence="1">
    <location>
        <begin position="1"/>
        <end position="84"/>
    </location>
</feature>
<keyword evidence="3" id="KW-1185">Reference proteome</keyword>
<dbReference type="EMBL" id="JAVFHQ010000024">
    <property type="protein sequence ID" value="KAK4544595.1"/>
    <property type="molecule type" value="Genomic_DNA"/>
</dbReference>
<dbReference type="AlphaFoldDB" id="A0AAV9JHY1"/>
<feature type="compositionally biased region" description="Basic and acidic residues" evidence="1">
    <location>
        <begin position="8"/>
        <end position="53"/>
    </location>
</feature>
<sequence length="205" mass="23130">MPTPKANSDPKVKPAPKSKPDPKIKPEPKSKSEPKIKPEPKTKPEPKAKKEPTIQRATPAKKESKVKAEDATEPMDIDSFAQEMPGTRNVSGVYNLSCPQLEEQLPEDAHNFRLFLCVDNGIIWGGFELAMKSGVIRVDELSFGRDCFGELELHGREQVRGTFHNLFNEPMVFEGRRRSGPLWCGRSAYSFQQEWDGFVAQAYDR</sequence>
<reference evidence="2 3" key="1">
    <citation type="submission" date="2021-11" db="EMBL/GenBank/DDBJ databases">
        <title>Black yeast isolated from Biological Soil Crust.</title>
        <authorList>
            <person name="Kurbessoian T."/>
        </authorList>
    </citation>
    <scope>NUCLEOTIDE SEQUENCE [LARGE SCALE GENOMIC DNA]</scope>
    <source>
        <strain evidence="2 3">CCFEE 5522</strain>
    </source>
</reference>
<accession>A0AAV9JHY1</accession>
<evidence type="ECO:0000313" key="3">
    <source>
        <dbReference type="Proteomes" id="UP001324427"/>
    </source>
</evidence>
<evidence type="ECO:0000256" key="1">
    <source>
        <dbReference type="SAM" id="MobiDB-lite"/>
    </source>
</evidence>
<comment type="caution">
    <text evidence="2">The sequence shown here is derived from an EMBL/GenBank/DDBJ whole genome shotgun (WGS) entry which is preliminary data.</text>
</comment>
<gene>
    <name evidence="2" type="ORF">LTR36_004167</name>
</gene>
<feature type="compositionally biased region" description="Basic and acidic residues" evidence="1">
    <location>
        <begin position="60"/>
        <end position="70"/>
    </location>
</feature>